<feature type="region of interest" description="Disordered" evidence="1">
    <location>
        <begin position="1"/>
        <end position="26"/>
    </location>
</feature>
<dbReference type="SUPFAM" id="SSF50729">
    <property type="entry name" value="PH domain-like"/>
    <property type="match status" value="1"/>
</dbReference>
<dbReference type="Pfam" id="PF08174">
    <property type="entry name" value="Anillin"/>
    <property type="match status" value="1"/>
</dbReference>
<name>A0A553PB09_TIGCA</name>
<sequence length="448" mass="51714">MTMKRGVKRKADGHPDERDHDEGGQVGWSNFQIATRRRESLRLKSQICATPGLVEKALKDKIQVEMSLIEGTAKFILACHNQTQSLEAGKTLLVARLRSDMMKFELNKIRRGRGSPPSNRGKPSYAGLSLSDIRIPLLWRRKEHLHDTVDSRRFAVFVVARIGSQIYDTTLIEPVDRHVTDVSVPDVLLFSKVPPYFEITLEVYSHEMEKELGRGITATPQKIVRSISRAVGRTMTKSMKNFEDIGPKFELIASVTLTLDDCDEKVKSHELYVEESNPNHDEDETPAHHQLPLFGQICARLAALPYCCEEEVLCGILTMRRNGKRREMWSSLIDWKLCLWKDKSNKDAARMPDLEIPVTRDTQIQDSGDDILSVANKKIRWEFVFEDKENLHNWLIHLIQHAHDHRRWKQAAEQRMLVYSPQNVTAQRRPFKRTRSKLVMLYNDIDRS</sequence>
<comment type="caution">
    <text evidence="3">The sequence shown here is derived from an EMBL/GenBank/DDBJ whole genome shotgun (WGS) entry which is preliminary data.</text>
</comment>
<dbReference type="InterPro" id="IPR051364">
    <property type="entry name" value="Cytokinesis/Rho-signaling"/>
</dbReference>
<accession>A0A553PB09</accession>
<reference evidence="3 4" key="1">
    <citation type="journal article" date="2018" name="Nat. Ecol. Evol.">
        <title>Genomic signatures of mitonuclear coevolution across populations of Tigriopus californicus.</title>
        <authorList>
            <person name="Barreto F.S."/>
            <person name="Watson E.T."/>
            <person name="Lima T.G."/>
            <person name="Willett C.S."/>
            <person name="Edmands S."/>
            <person name="Li W."/>
            <person name="Burton R.S."/>
        </authorList>
    </citation>
    <scope>NUCLEOTIDE SEQUENCE [LARGE SCALE GENOMIC DNA]</scope>
    <source>
        <strain evidence="3 4">San Diego</strain>
    </source>
</reference>
<dbReference type="Proteomes" id="UP000318571">
    <property type="component" value="Chromosome 2"/>
</dbReference>
<feature type="domain" description="Anillin homology" evidence="2">
    <location>
        <begin position="128"/>
        <end position="262"/>
    </location>
</feature>
<organism evidence="3 4">
    <name type="scientific">Tigriopus californicus</name>
    <name type="common">Marine copepod</name>
    <dbReference type="NCBI Taxonomy" id="6832"/>
    <lineage>
        <taxon>Eukaryota</taxon>
        <taxon>Metazoa</taxon>
        <taxon>Ecdysozoa</taxon>
        <taxon>Arthropoda</taxon>
        <taxon>Crustacea</taxon>
        <taxon>Multicrustacea</taxon>
        <taxon>Hexanauplia</taxon>
        <taxon>Copepoda</taxon>
        <taxon>Harpacticoida</taxon>
        <taxon>Harpacticidae</taxon>
        <taxon>Tigriopus</taxon>
    </lineage>
</organism>
<evidence type="ECO:0000259" key="2">
    <source>
        <dbReference type="Pfam" id="PF08174"/>
    </source>
</evidence>
<dbReference type="GO" id="GO:0000915">
    <property type="term" value="P:actomyosin contractile ring assembly"/>
    <property type="evidence" value="ECO:0007669"/>
    <property type="project" value="TreeGrafter"/>
</dbReference>
<dbReference type="OrthoDB" id="5817051at2759"/>
<proteinExistence type="predicted"/>
<dbReference type="PANTHER" id="PTHR21538">
    <property type="entry name" value="ANILLIN/RHOTEKIN RTKN"/>
    <property type="match status" value="1"/>
</dbReference>
<dbReference type="GO" id="GO:0031106">
    <property type="term" value="P:septin ring organization"/>
    <property type="evidence" value="ECO:0007669"/>
    <property type="project" value="TreeGrafter"/>
</dbReference>
<dbReference type="OMA" id="MNSCFPH"/>
<dbReference type="PANTHER" id="PTHR21538:SF24">
    <property type="entry name" value="PH DOMAIN-CONTAINING PROTEIN"/>
    <property type="match status" value="1"/>
</dbReference>
<dbReference type="AlphaFoldDB" id="A0A553PB09"/>
<protein>
    <recommendedName>
        <fullName evidence="2">Anillin homology domain-containing protein</fullName>
    </recommendedName>
</protein>
<evidence type="ECO:0000313" key="4">
    <source>
        <dbReference type="Proteomes" id="UP000318571"/>
    </source>
</evidence>
<dbReference type="EMBL" id="VCGU01000005">
    <property type="protein sequence ID" value="TRY74873.1"/>
    <property type="molecule type" value="Genomic_DNA"/>
</dbReference>
<feature type="compositionally biased region" description="Basic and acidic residues" evidence="1">
    <location>
        <begin position="9"/>
        <end position="23"/>
    </location>
</feature>
<evidence type="ECO:0000313" key="3">
    <source>
        <dbReference type="EMBL" id="TRY74873.1"/>
    </source>
</evidence>
<keyword evidence="4" id="KW-1185">Reference proteome</keyword>
<dbReference type="InterPro" id="IPR012966">
    <property type="entry name" value="AHD"/>
</dbReference>
<dbReference type="STRING" id="6832.A0A553PB09"/>
<dbReference type="GO" id="GO:0005826">
    <property type="term" value="C:actomyosin contractile ring"/>
    <property type="evidence" value="ECO:0007669"/>
    <property type="project" value="TreeGrafter"/>
</dbReference>
<dbReference type="GO" id="GO:0000281">
    <property type="term" value="P:mitotic cytokinesis"/>
    <property type="evidence" value="ECO:0007669"/>
    <property type="project" value="TreeGrafter"/>
</dbReference>
<evidence type="ECO:0000256" key="1">
    <source>
        <dbReference type="SAM" id="MobiDB-lite"/>
    </source>
</evidence>
<gene>
    <name evidence="3" type="ORF">TCAL_07133</name>
</gene>